<dbReference type="InterPro" id="IPR003377">
    <property type="entry name" value="Cornichon"/>
</dbReference>
<comment type="caution">
    <text evidence="2">The sequence shown here is derived from an EMBL/GenBank/DDBJ whole genome shotgun (WGS) entry which is preliminary data.</text>
</comment>
<accession>A0A2V2V659</accession>
<sequence length="189" mass="21969">MDETHRFREAVAMQIDWVYVLITERHRPHTTWKIRQAAFFAFMHFCFLMVFLGHFVHNIVTWVLAFLLQVAALLLSIFHISSVTDYADKMNNAMELEQQLNPLIIAELSIRCFALLHCLLMGGWLMSIAGLLELAYDYWIFRKGDFLVDATTAWKKLGALEMDSRVRLAYQGVMVIASIFSFIHFLVSM</sequence>
<dbReference type="VEuPathDB" id="TriTrypDB:C3747_241g10"/>
<keyword evidence="1" id="KW-0812">Transmembrane</keyword>
<dbReference type="OrthoDB" id="434393at2759"/>
<name>A0A2V2V659_TRYCR</name>
<dbReference type="Proteomes" id="UP000246121">
    <property type="component" value="Unassembled WGS sequence"/>
</dbReference>
<dbReference type="VEuPathDB" id="TriTrypDB:TcG_03182"/>
<evidence type="ECO:0000256" key="1">
    <source>
        <dbReference type="SAM" id="Phobius"/>
    </source>
</evidence>
<dbReference type="EMBL" id="PRFA01000040">
    <property type="protein sequence ID" value="PWU92025.1"/>
    <property type="molecule type" value="Genomic_DNA"/>
</dbReference>
<dbReference type="VEuPathDB" id="TriTrypDB:TcBrA4_0025530"/>
<dbReference type="GO" id="GO:0016192">
    <property type="term" value="P:vesicle-mediated transport"/>
    <property type="evidence" value="ECO:0007669"/>
    <property type="project" value="InterPro"/>
</dbReference>
<feature type="transmembrane region" description="Helical" evidence="1">
    <location>
        <begin position="168"/>
        <end position="187"/>
    </location>
</feature>
<feature type="transmembrane region" description="Helical" evidence="1">
    <location>
        <begin position="37"/>
        <end position="56"/>
    </location>
</feature>
<feature type="transmembrane region" description="Helical" evidence="1">
    <location>
        <begin position="108"/>
        <end position="132"/>
    </location>
</feature>
<keyword evidence="1" id="KW-0472">Membrane</keyword>
<protein>
    <recommendedName>
        <fullName evidence="4">Cornichon protein</fullName>
    </recommendedName>
</protein>
<reference evidence="2 3" key="1">
    <citation type="journal article" date="2018" name="Microb. Genom.">
        <title>Expanding an expanded genome: long-read sequencing of Trypanosoma cruzi.</title>
        <authorList>
            <person name="Berna L."/>
            <person name="Rodriguez M."/>
            <person name="Chiribao M.L."/>
            <person name="Parodi-Talice A."/>
            <person name="Pita S."/>
            <person name="Rijo G."/>
            <person name="Alvarez-Valin F."/>
            <person name="Robello C."/>
        </authorList>
    </citation>
    <scope>NUCLEOTIDE SEQUENCE [LARGE SCALE GENOMIC DNA]</scope>
    <source>
        <strain evidence="2 3">Dm28c</strain>
    </source>
</reference>
<gene>
    <name evidence="2" type="ORF">C4B63_40g79</name>
</gene>
<dbReference type="VEuPathDB" id="TriTrypDB:TcCLB.510283.110"/>
<dbReference type="VEuPathDB" id="TriTrypDB:C4B63_40g79"/>
<dbReference type="AlphaFoldDB" id="A0A2V2V659"/>
<dbReference type="VEuPathDB" id="TriTrypDB:TcCLB.503823.80"/>
<evidence type="ECO:0000313" key="3">
    <source>
        <dbReference type="Proteomes" id="UP000246121"/>
    </source>
</evidence>
<dbReference type="VEuPathDB" id="TriTrypDB:BCY84_11698"/>
<proteinExistence type="predicted"/>
<dbReference type="Pfam" id="PF03311">
    <property type="entry name" value="Cornichon"/>
    <property type="match status" value="1"/>
</dbReference>
<organism evidence="2 3">
    <name type="scientific">Trypanosoma cruzi</name>
    <dbReference type="NCBI Taxonomy" id="5693"/>
    <lineage>
        <taxon>Eukaryota</taxon>
        <taxon>Discoba</taxon>
        <taxon>Euglenozoa</taxon>
        <taxon>Kinetoplastea</taxon>
        <taxon>Metakinetoplastina</taxon>
        <taxon>Trypanosomatida</taxon>
        <taxon>Trypanosomatidae</taxon>
        <taxon>Trypanosoma</taxon>
        <taxon>Schizotrypanum</taxon>
    </lineage>
</organism>
<evidence type="ECO:0008006" key="4">
    <source>
        <dbReference type="Google" id="ProtNLM"/>
    </source>
</evidence>
<dbReference type="VEuPathDB" id="TriTrypDB:TcCL_NonESM01736"/>
<evidence type="ECO:0000313" key="2">
    <source>
        <dbReference type="EMBL" id="PWU92025.1"/>
    </source>
</evidence>
<dbReference type="SMART" id="SM01398">
    <property type="entry name" value="Cornichon"/>
    <property type="match status" value="1"/>
</dbReference>
<keyword evidence="1" id="KW-1133">Transmembrane helix</keyword>
<feature type="transmembrane region" description="Helical" evidence="1">
    <location>
        <begin position="62"/>
        <end position="87"/>
    </location>
</feature>